<dbReference type="AlphaFoldDB" id="A0A7S2XRN1"/>
<dbReference type="GO" id="GO:0006281">
    <property type="term" value="P:DNA repair"/>
    <property type="evidence" value="ECO:0007669"/>
    <property type="project" value="UniProtKB-UniRule"/>
</dbReference>
<dbReference type="InterPro" id="IPR014854">
    <property type="entry name" value="Nse4_C"/>
</dbReference>
<evidence type="ECO:0000256" key="2">
    <source>
        <dbReference type="ARBA" id="ARBA00008997"/>
    </source>
</evidence>
<feature type="compositionally biased region" description="Basic and acidic residues" evidence="8">
    <location>
        <begin position="202"/>
        <end position="218"/>
    </location>
</feature>
<comment type="subcellular location">
    <subcellularLocation>
        <location evidence="1 7">Nucleus</location>
    </subcellularLocation>
</comment>
<evidence type="ECO:0000256" key="1">
    <source>
        <dbReference type="ARBA" id="ARBA00004123"/>
    </source>
</evidence>
<evidence type="ECO:0000256" key="6">
    <source>
        <dbReference type="ARBA" id="ARBA00023242"/>
    </source>
</evidence>
<feature type="domain" description="Non-structural maintenance of chromosome element 4 C-terminal" evidence="9">
    <location>
        <begin position="272"/>
        <end position="359"/>
    </location>
</feature>
<name>A0A7S2XRN1_9STRA</name>
<keyword evidence="6 7" id="KW-0539">Nucleus</keyword>
<dbReference type="EMBL" id="HBHQ01022625">
    <property type="protein sequence ID" value="CAD9823481.1"/>
    <property type="molecule type" value="Transcribed_RNA"/>
</dbReference>
<feature type="region of interest" description="Disordered" evidence="8">
    <location>
        <begin position="364"/>
        <end position="388"/>
    </location>
</feature>
<dbReference type="Pfam" id="PF08743">
    <property type="entry name" value="Nse4_C"/>
    <property type="match status" value="1"/>
</dbReference>
<feature type="region of interest" description="Disordered" evidence="8">
    <location>
        <begin position="1"/>
        <end position="44"/>
    </location>
</feature>
<organism evidence="10">
    <name type="scientific">Attheya septentrionalis</name>
    <dbReference type="NCBI Taxonomy" id="420275"/>
    <lineage>
        <taxon>Eukaryota</taxon>
        <taxon>Sar</taxon>
        <taxon>Stramenopiles</taxon>
        <taxon>Ochrophyta</taxon>
        <taxon>Bacillariophyta</taxon>
        <taxon>Coscinodiscophyceae</taxon>
        <taxon>Chaetocerotophycidae</taxon>
        <taxon>Chaetocerotales</taxon>
        <taxon>Attheyaceae</taxon>
        <taxon>Attheya</taxon>
    </lineage>
</organism>
<sequence>MSESKSSRRRDRGEEEEARPARSARSRKVKVMGESEQTDGQRRELRKNFRALQRTIQETSVGEEMEDPESQTFDTVRDQNNELFDQVRYTREAVLDADNTLIISEHARKQVEKLVQVPKYDAGRLISKLRQKCNTKTGGDSSSAHFDWLRLGVEAGACYNTVPSRVSFLAGPLHAEYKPKERKVRQARVRQEEDTAEEERPEDVKNDKQSNDGDRLSAVETHIKVINNTLRRKSKDTKNSLVARHSEEISEATDTDSRKKLKKRHEAHGGEISVIPLLFNPKSFTQTVENIFHFSFQVKSGHASISARTPEQAARYGGAPAGPVTQPCVAPNVAIDARQAIVSLNMRDWRKLCEAYNVESCDVPHRTGSKHARSTTVGSKFSTPQSDR</sequence>
<dbReference type="InterPro" id="IPR027786">
    <property type="entry name" value="Nse4/EID"/>
</dbReference>
<comment type="subunit">
    <text evidence="7">Component of the SMC5-SMC6 complex.</text>
</comment>
<dbReference type="GO" id="GO:0006310">
    <property type="term" value="P:DNA recombination"/>
    <property type="evidence" value="ECO:0007669"/>
    <property type="project" value="UniProtKB-UniRule"/>
</dbReference>
<feature type="compositionally biased region" description="Polar residues" evidence="8">
    <location>
        <begin position="374"/>
        <end position="388"/>
    </location>
</feature>
<evidence type="ECO:0000256" key="5">
    <source>
        <dbReference type="ARBA" id="ARBA00023204"/>
    </source>
</evidence>
<protein>
    <recommendedName>
        <fullName evidence="7">Non-structural maintenance of chromosomes element 4</fullName>
    </recommendedName>
</protein>
<comment type="function">
    <text evidence="7">Component of the SMC5-SMC6 complex, that promotes sister chromatid alignment after DNA damage and facilitates double-stranded DNA breaks (DSBs) repair via homologous recombination between sister chromatids.</text>
</comment>
<proteinExistence type="inferred from homology"/>
<keyword evidence="4 7" id="KW-0233">DNA recombination</keyword>
<accession>A0A7S2XRN1</accession>
<gene>
    <name evidence="10" type="ORF">ASEP1449_LOCUS15315</name>
</gene>
<reference evidence="10" key="1">
    <citation type="submission" date="2021-01" db="EMBL/GenBank/DDBJ databases">
        <authorList>
            <person name="Corre E."/>
            <person name="Pelletier E."/>
            <person name="Niang G."/>
            <person name="Scheremetjew M."/>
            <person name="Finn R."/>
            <person name="Kale V."/>
            <person name="Holt S."/>
            <person name="Cochrane G."/>
            <person name="Meng A."/>
            <person name="Brown T."/>
            <person name="Cohen L."/>
        </authorList>
    </citation>
    <scope>NUCLEOTIDE SEQUENCE</scope>
    <source>
        <strain evidence="10">CCMP2084</strain>
    </source>
</reference>
<evidence type="ECO:0000259" key="9">
    <source>
        <dbReference type="Pfam" id="PF08743"/>
    </source>
</evidence>
<dbReference type="GO" id="GO:0005634">
    <property type="term" value="C:nucleus"/>
    <property type="evidence" value="ECO:0007669"/>
    <property type="project" value="UniProtKB-SubCell"/>
</dbReference>
<evidence type="ECO:0000256" key="8">
    <source>
        <dbReference type="SAM" id="MobiDB-lite"/>
    </source>
</evidence>
<keyword evidence="5 7" id="KW-0234">DNA repair</keyword>
<dbReference type="PANTHER" id="PTHR16140">
    <property type="entry name" value="NON-STRUCTURAL MAINTENANCE OF CHROMOSOMES ELEMENT 4"/>
    <property type="match status" value="1"/>
</dbReference>
<dbReference type="GO" id="GO:0030915">
    <property type="term" value="C:Smc5-Smc6 complex"/>
    <property type="evidence" value="ECO:0007669"/>
    <property type="project" value="UniProtKB-UniRule"/>
</dbReference>
<evidence type="ECO:0000256" key="7">
    <source>
        <dbReference type="RuleBase" id="RU365071"/>
    </source>
</evidence>
<keyword evidence="3 7" id="KW-0227">DNA damage</keyword>
<feature type="region of interest" description="Disordered" evidence="8">
    <location>
        <begin position="230"/>
        <end position="260"/>
    </location>
</feature>
<feature type="region of interest" description="Disordered" evidence="8">
    <location>
        <begin position="180"/>
        <end position="218"/>
    </location>
</feature>
<evidence type="ECO:0000256" key="4">
    <source>
        <dbReference type="ARBA" id="ARBA00023172"/>
    </source>
</evidence>
<dbReference type="PANTHER" id="PTHR16140:SF0">
    <property type="entry name" value="NON-STRUCTURAL MAINTENANCE OF CHROMOSOMES ELEMENT 4"/>
    <property type="match status" value="1"/>
</dbReference>
<evidence type="ECO:0000313" key="10">
    <source>
        <dbReference type="EMBL" id="CAD9823481.1"/>
    </source>
</evidence>
<evidence type="ECO:0000256" key="3">
    <source>
        <dbReference type="ARBA" id="ARBA00022763"/>
    </source>
</evidence>
<comment type="similarity">
    <text evidence="2 7">Belongs to the NSE4 family.</text>
</comment>